<gene>
    <name evidence="2" type="ORF">DEACI_0142</name>
    <name evidence="1" type="ORF">DEACI_3665</name>
</gene>
<dbReference type="AlphaFoldDB" id="A0A8S0WHP9"/>
<evidence type="ECO:0000313" key="1">
    <source>
        <dbReference type="EMBL" id="CAA7602842.1"/>
    </source>
</evidence>
<evidence type="ECO:0000313" key="2">
    <source>
        <dbReference type="EMBL" id="CEJ05723.1"/>
    </source>
</evidence>
<dbReference type="EMBL" id="CDGJ01000003">
    <property type="protein sequence ID" value="CEJ05723.1"/>
    <property type="molecule type" value="Genomic_DNA"/>
</dbReference>
<organism evidence="1">
    <name type="scientific">Acididesulfobacillus acetoxydans</name>
    <dbReference type="NCBI Taxonomy" id="1561005"/>
    <lineage>
        <taxon>Bacteria</taxon>
        <taxon>Bacillati</taxon>
        <taxon>Bacillota</taxon>
        <taxon>Clostridia</taxon>
        <taxon>Eubacteriales</taxon>
        <taxon>Peptococcaceae</taxon>
        <taxon>Acididesulfobacillus</taxon>
    </lineage>
</organism>
<accession>A0A8S0WHP9</accession>
<proteinExistence type="predicted"/>
<dbReference type="Proteomes" id="UP000836597">
    <property type="component" value="Chromosome"/>
</dbReference>
<evidence type="ECO:0000313" key="3">
    <source>
        <dbReference type="Proteomes" id="UP001071230"/>
    </source>
</evidence>
<sequence length="40" mass="4973">MKDRQEAERPYEKFGKRRSRCLKDWERGGVPYGRRAFKHF</sequence>
<dbReference type="Proteomes" id="UP001071230">
    <property type="component" value="Unassembled WGS sequence"/>
</dbReference>
<keyword evidence="3" id="KW-1185">Reference proteome</keyword>
<protein>
    <submittedName>
        <fullName evidence="1">Uncharacterized protein</fullName>
    </submittedName>
</protein>
<dbReference type="KEGG" id="aacx:DEACI_3665"/>
<reference evidence="1" key="2">
    <citation type="submission" date="2020-01" db="EMBL/GenBank/DDBJ databases">
        <authorList>
            <person name="Hornung B."/>
        </authorList>
    </citation>
    <scope>NUCLEOTIDE SEQUENCE</scope>
    <source>
        <strain evidence="1">PacBioINE</strain>
    </source>
</reference>
<dbReference type="EMBL" id="LR746496">
    <property type="protein sequence ID" value="CAA7602842.1"/>
    <property type="molecule type" value="Genomic_DNA"/>
</dbReference>
<name>A0A8S0WHP9_9FIRM</name>
<reference evidence="2" key="1">
    <citation type="submission" date="2014-11" db="EMBL/GenBank/DDBJ databases">
        <authorList>
            <person name="Hornung B.V."/>
        </authorList>
    </citation>
    <scope>NUCLEOTIDE SEQUENCE</scope>
    <source>
        <strain evidence="2">INE</strain>
    </source>
</reference>